<evidence type="ECO:0000256" key="1">
    <source>
        <dbReference type="ARBA" id="ARBA00004843"/>
    </source>
</evidence>
<feature type="binding site" evidence="7">
    <location>
        <position position="51"/>
    </location>
    <ligand>
        <name>NAD(+)</name>
        <dbReference type="ChEBI" id="CHEBI:57540"/>
    </ligand>
</feature>
<dbReference type="GO" id="GO:0005737">
    <property type="term" value="C:cytoplasm"/>
    <property type="evidence" value="ECO:0007669"/>
    <property type="project" value="UniProtKB-SubCell"/>
</dbReference>
<dbReference type="PANTHER" id="PTHR43128:SF16">
    <property type="entry name" value="L-LACTATE DEHYDROGENASE"/>
    <property type="match status" value="1"/>
</dbReference>
<feature type="binding site" evidence="7">
    <location>
        <begin position="157"/>
        <end position="160"/>
    </location>
    <ligand>
        <name>substrate</name>
    </ligand>
</feature>
<evidence type="ECO:0000259" key="11">
    <source>
        <dbReference type="Pfam" id="PF02866"/>
    </source>
</evidence>
<dbReference type="InterPro" id="IPR018177">
    <property type="entry name" value="L-lactate_DH_AS"/>
</dbReference>
<evidence type="ECO:0000313" key="12">
    <source>
        <dbReference type="EMBL" id="SYZ34630.1"/>
    </source>
</evidence>
<dbReference type="GO" id="GO:0004459">
    <property type="term" value="F:L-lactate dehydrogenase (NAD+) activity"/>
    <property type="evidence" value="ECO:0007669"/>
    <property type="project" value="UniProtKB-UniRule"/>
</dbReference>
<feature type="binding site" evidence="7 9">
    <location>
        <begin position="155"/>
        <end position="157"/>
    </location>
    <ligand>
        <name>NAD(+)</name>
        <dbReference type="ChEBI" id="CHEBI:57540"/>
    </ligand>
</feature>
<comment type="catalytic activity">
    <reaction evidence="6 7">
        <text>(S)-lactate + NAD(+) = pyruvate + NADH + H(+)</text>
        <dbReference type="Rhea" id="RHEA:23444"/>
        <dbReference type="ChEBI" id="CHEBI:15361"/>
        <dbReference type="ChEBI" id="CHEBI:15378"/>
        <dbReference type="ChEBI" id="CHEBI:16651"/>
        <dbReference type="ChEBI" id="CHEBI:57540"/>
        <dbReference type="ChEBI" id="CHEBI:57945"/>
        <dbReference type="EC" id="1.1.1.27"/>
    </reaction>
</comment>
<dbReference type="PIRSF" id="PIRSF000102">
    <property type="entry name" value="Lac_mal_DH"/>
    <property type="match status" value="1"/>
</dbReference>
<comment type="subunit">
    <text evidence="7">Homotetramer.</text>
</comment>
<keyword evidence="5 7" id="KW-0520">NAD</keyword>
<dbReference type="InterPro" id="IPR001236">
    <property type="entry name" value="Lactate/malate_DH_N"/>
</dbReference>
<reference evidence="13" key="1">
    <citation type="submission" date="2018-08" db="EMBL/GenBank/DDBJ databases">
        <authorList>
            <person name="Hornung B."/>
        </authorList>
    </citation>
    <scope>NUCLEOTIDE SEQUENCE [LARGE SCALE GENOMIC DNA]</scope>
</reference>
<dbReference type="PANTHER" id="PTHR43128">
    <property type="entry name" value="L-2-HYDROXYCARBOXYLATE DEHYDROGENASE (NAD(P)(+))"/>
    <property type="match status" value="1"/>
</dbReference>
<dbReference type="HAMAP" id="MF_00488">
    <property type="entry name" value="Lactate_dehydrog"/>
    <property type="match status" value="1"/>
</dbReference>
<accession>A0A383S9E8</accession>
<evidence type="ECO:0000256" key="2">
    <source>
        <dbReference type="ARBA" id="ARBA00006054"/>
    </source>
</evidence>
<comment type="caution">
    <text evidence="7">Lacks conserved residue(s) required for the propagation of feature annotation.</text>
</comment>
<dbReference type="SUPFAM" id="SSF51735">
    <property type="entry name" value="NAD(P)-binding Rossmann-fold domains"/>
    <property type="match status" value="1"/>
</dbReference>
<dbReference type="InterPro" id="IPR015955">
    <property type="entry name" value="Lactate_DH/Glyco_Ohase_4_C"/>
</dbReference>
<evidence type="ECO:0000259" key="10">
    <source>
        <dbReference type="Pfam" id="PF00056"/>
    </source>
</evidence>
<dbReference type="AlphaFoldDB" id="A0A383S9E8"/>
<evidence type="ECO:0000256" key="6">
    <source>
        <dbReference type="ARBA" id="ARBA00049258"/>
    </source>
</evidence>
<comment type="function">
    <text evidence="7">Catalyzes the conversion of lactate to pyruvate.</text>
</comment>
<comment type="subcellular location">
    <subcellularLocation>
        <location evidence="7">Cytoplasm</location>
    </subcellularLocation>
</comment>
<feature type="binding site" evidence="9">
    <location>
        <position position="132"/>
    </location>
    <ligand>
        <name>NAD(+)</name>
        <dbReference type="ChEBI" id="CHEBI:57540"/>
    </ligand>
</feature>
<dbReference type="NCBIfam" id="TIGR01771">
    <property type="entry name" value="L-LDH-NAD"/>
    <property type="match status" value="1"/>
</dbReference>
<comment type="pathway">
    <text evidence="1 7">Fermentation; pyruvate fermentation to lactate; (S)-lactate from pyruvate: step 1/1.</text>
</comment>
<evidence type="ECO:0000313" key="13">
    <source>
        <dbReference type="Proteomes" id="UP000263928"/>
    </source>
</evidence>
<keyword evidence="7" id="KW-0963">Cytoplasm</keyword>
<keyword evidence="7" id="KW-0597">Phosphoprotein</keyword>
<dbReference type="Gene3D" id="3.40.50.720">
    <property type="entry name" value="NAD(P)-binding Rossmann-like Domain"/>
    <property type="match status" value="1"/>
</dbReference>
<feature type="binding site" evidence="9">
    <location>
        <begin position="47"/>
        <end position="52"/>
    </location>
    <ligand>
        <name>NAD(+)</name>
        <dbReference type="ChEBI" id="CHEBI:57540"/>
    </ligand>
</feature>
<comment type="activity regulation">
    <text evidence="7">Allosterically activated by fructose 1,6-bisphosphate (FBP).</text>
</comment>
<feature type="binding site" evidence="7 9">
    <location>
        <position position="72"/>
    </location>
    <ligand>
        <name>NAD(+)</name>
        <dbReference type="ChEBI" id="CHEBI:57540"/>
    </ligand>
</feature>
<dbReference type="Pfam" id="PF02866">
    <property type="entry name" value="Ldh_1_C"/>
    <property type="match status" value="1"/>
</dbReference>
<name>A0A383S9E8_9ACTN</name>
<evidence type="ECO:0000256" key="3">
    <source>
        <dbReference type="ARBA" id="ARBA00012967"/>
    </source>
</evidence>
<evidence type="ECO:0000256" key="9">
    <source>
        <dbReference type="PIRSR" id="PIRSR000102-3"/>
    </source>
</evidence>
<dbReference type="PRINTS" id="PR00086">
    <property type="entry name" value="LLDHDRGNASE"/>
</dbReference>
<feature type="binding site" evidence="7">
    <location>
        <position position="77"/>
    </location>
    <ligand>
        <name>NAD(+)</name>
        <dbReference type="ChEBI" id="CHEBI:57540"/>
    </ligand>
</feature>
<feature type="domain" description="Lactate/malate dehydrogenase C-terminal" evidence="11">
    <location>
        <begin position="182"/>
        <end position="345"/>
    </location>
</feature>
<dbReference type="Gene3D" id="3.90.110.10">
    <property type="entry name" value="Lactate dehydrogenase/glycoside hydrolase, family 4, C-terminal"/>
    <property type="match status" value="1"/>
</dbReference>
<dbReference type="CDD" id="cd05292">
    <property type="entry name" value="LDH_2"/>
    <property type="match status" value="1"/>
</dbReference>
<dbReference type="InterPro" id="IPR022383">
    <property type="entry name" value="Lactate/malate_DH_C"/>
</dbReference>
<feature type="binding site" evidence="7">
    <location>
        <position position="125"/>
    </location>
    <ligand>
        <name>substrate</name>
    </ligand>
</feature>
<feature type="binding site" evidence="7">
    <location>
        <position position="119"/>
    </location>
    <ligand>
        <name>substrate</name>
    </ligand>
</feature>
<evidence type="ECO:0000256" key="7">
    <source>
        <dbReference type="HAMAP-Rule" id="MF_00488"/>
    </source>
</evidence>
<dbReference type="InterPro" id="IPR001557">
    <property type="entry name" value="L-lactate/malate_DH"/>
</dbReference>
<feature type="binding site" evidence="7">
    <location>
        <begin position="185"/>
        <end position="188"/>
    </location>
    <ligand>
        <name>substrate</name>
    </ligand>
</feature>
<dbReference type="InterPro" id="IPR011304">
    <property type="entry name" value="L-lactate_DH"/>
</dbReference>
<dbReference type="SUPFAM" id="SSF56327">
    <property type="entry name" value="LDH C-terminal domain-like"/>
    <property type="match status" value="1"/>
</dbReference>
<feature type="binding site" evidence="7">
    <location>
        <position position="138"/>
    </location>
    <ligand>
        <name>NAD(+)</name>
        <dbReference type="ChEBI" id="CHEBI:57540"/>
    </ligand>
</feature>
<dbReference type="EMBL" id="UNQJ01000035">
    <property type="protein sequence ID" value="SYZ34630.1"/>
    <property type="molecule type" value="Genomic_DNA"/>
</dbReference>
<feature type="binding site" evidence="7">
    <location>
        <position position="190"/>
    </location>
    <ligand>
        <name>beta-D-fructose 1,6-bisphosphate</name>
        <dbReference type="ChEBI" id="CHEBI:32966"/>
        <note>allosteric activator</note>
    </ligand>
</feature>
<sequence length="350" mass="37149">MEARYRVPTVRAPPLPAAHLFPFRCGTAYRGTMRTSTRHPSKLSIVGAGAVGTSLAYAALIRDSAQVVALYDIATKKVDAEVKDLAHGTQFTNSVVMGGDDISVVKDSSIVIMTAGAKQKPGQTRLDLAATNAKILASMMPQLVEQAPEALYVLVTNPCDVLTVVAQKVSGLPTAQVLSTGTLLDTSRLRYLIARRAQVAQPNVHSMIVGEHGDSEFPLWSSATISSVPIRDWTVAGERVFTQQVLDELAHEAAFAAYEVIEGKGATNYAIGLAGARLVEALLSPTRSVLPVSSVLDGYYDISGVALSLPTLVSKHGVDRVVEAPMSADEVSLLHASAERIRETVASVGF</sequence>
<keyword evidence="7" id="KW-0021">Allosteric enzyme</keyword>
<feature type="binding site" evidence="7">
    <location>
        <position position="267"/>
    </location>
    <ligand>
        <name>substrate</name>
    </ligand>
</feature>
<dbReference type="Proteomes" id="UP000263928">
    <property type="component" value="Unassembled WGS sequence"/>
</dbReference>
<comment type="similarity">
    <text evidence="2 7">Belongs to the LDH/MDH superfamily. LDH family.</text>
</comment>
<dbReference type="Pfam" id="PF00056">
    <property type="entry name" value="Ldh_1_N"/>
    <property type="match status" value="1"/>
</dbReference>
<feature type="active site" description="Proton acceptor" evidence="7 8">
    <location>
        <position position="212"/>
    </location>
</feature>
<feature type="binding site" evidence="7">
    <location>
        <begin position="116"/>
        <end position="117"/>
    </location>
    <ligand>
        <name>NAD(+)</name>
        <dbReference type="ChEBI" id="CHEBI:57540"/>
    </ligand>
</feature>
<dbReference type="PROSITE" id="PS00064">
    <property type="entry name" value="L_LDH"/>
    <property type="match status" value="1"/>
</dbReference>
<feature type="modified residue" description="Phosphotyrosine" evidence="7">
    <location>
        <position position="258"/>
    </location>
</feature>
<protein>
    <recommendedName>
        <fullName evidence="3 7">L-lactate dehydrogenase</fullName>
        <shortName evidence="7">L-LDH</shortName>
        <ecNumber evidence="3 7">1.1.1.27</ecNumber>
    </recommendedName>
</protein>
<dbReference type="EC" id="1.1.1.27" evidence="3 7"/>
<evidence type="ECO:0000256" key="4">
    <source>
        <dbReference type="ARBA" id="ARBA00023002"/>
    </source>
</evidence>
<dbReference type="UniPathway" id="UPA00554">
    <property type="reaction ID" value="UER00611"/>
</dbReference>
<dbReference type="GO" id="GO:0006096">
    <property type="term" value="P:glycolytic process"/>
    <property type="evidence" value="ECO:0007669"/>
    <property type="project" value="UniProtKB-UniRule"/>
</dbReference>
<feature type="domain" description="Lactate/malate dehydrogenase N-terminal" evidence="10">
    <location>
        <begin position="42"/>
        <end position="178"/>
    </location>
</feature>
<dbReference type="InterPro" id="IPR036291">
    <property type="entry name" value="NAD(P)-bd_dom_sf"/>
</dbReference>
<evidence type="ECO:0000256" key="8">
    <source>
        <dbReference type="PIRSR" id="PIRSR000102-1"/>
    </source>
</evidence>
<evidence type="ECO:0000256" key="5">
    <source>
        <dbReference type="ARBA" id="ARBA00023027"/>
    </source>
</evidence>
<keyword evidence="13" id="KW-1185">Reference proteome</keyword>
<organism evidence="12 13">
    <name type="scientific">Propionibacterium australiense</name>
    <dbReference type="NCBI Taxonomy" id="119981"/>
    <lineage>
        <taxon>Bacteria</taxon>
        <taxon>Bacillati</taxon>
        <taxon>Actinomycetota</taxon>
        <taxon>Actinomycetes</taxon>
        <taxon>Propionibacteriales</taxon>
        <taxon>Propionibacteriaceae</taxon>
        <taxon>Propionibacterium</taxon>
    </lineage>
</organism>
<feature type="binding site" evidence="7">
    <location>
        <position position="205"/>
    </location>
    <ligand>
        <name>beta-D-fructose 1,6-bisphosphate</name>
        <dbReference type="ChEBI" id="CHEBI:32966"/>
        <note>allosteric activator</note>
    </ligand>
</feature>
<dbReference type="GO" id="GO:0006089">
    <property type="term" value="P:lactate metabolic process"/>
    <property type="evidence" value="ECO:0007669"/>
    <property type="project" value="TreeGrafter"/>
</dbReference>
<keyword evidence="4 7" id="KW-0560">Oxidoreductase</keyword>
<proteinExistence type="inferred from homology"/>
<feature type="binding site" evidence="7">
    <location>
        <position position="180"/>
    </location>
    <ligand>
        <name>NAD(+)</name>
        <dbReference type="ChEBI" id="CHEBI:57540"/>
    </ligand>
</feature>
<gene>
    <name evidence="7" type="primary">ldh</name>
    <name evidence="12" type="ORF">PROPAUS_2650</name>
</gene>